<name>A0A2P2NII2_RHIMU</name>
<sequence length="27" mass="3022">MLPIMVRRDDFGQLTSLSVSLVSIIVM</sequence>
<dbReference type="EMBL" id="GGEC01061783">
    <property type="protein sequence ID" value="MBX42267.1"/>
    <property type="molecule type" value="Transcribed_RNA"/>
</dbReference>
<reference evidence="1" key="1">
    <citation type="submission" date="2018-02" db="EMBL/GenBank/DDBJ databases">
        <title>Rhizophora mucronata_Transcriptome.</title>
        <authorList>
            <person name="Meera S.P."/>
            <person name="Sreeshan A."/>
            <person name="Augustine A."/>
        </authorList>
    </citation>
    <scope>NUCLEOTIDE SEQUENCE</scope>
    <source>
        <tissue evidence="1">Leaf</tissue>
    </source>
</reference>
<organism evidence="1">
    <name type="scientific">Rhizophora mucronata</name>
    <name type="common">Asiatic mangrove</name>
    <dbReference type="NCBI Taxonomy" id="61149"/>
    <lineage>
        <taxon>Eukaryota</taxon>
        <taxon>Viridiplantae</taxon>
        <taxon>Streptophyta</taxon>
        <taxon>Embryophyta</taxon>
        <taxon>Tracheophyta</taxon>
        <taxon>Spermatophyta</taxon>
        <taxon>Magnoliopsida</taxon>
        <taxon>eudicotyledons</taxon>
        <taxon>Gunneridae</taxon>
        <taxon>Pentapetalae</taxon>
        <taxon>rosids</taxon>
        <taxon>fabids</taxon>
        <taxon>Malpighiales</taxon>
        <taxon>Rhizophoraceae</taxon>
        <taxon>Rhizophora</taxon>
    </lineage>
</organism>
<proteinExistence type="predicted"/>
<evidence type="ECO:0000313" key="1">
    <source>
        <dbReference type="EMBL" id="MBX42267.1"/>
    </source>
</evidence>
<dbReference type="AlphaFoldDB" id="A0A2P2NII2"/>
<accession>A0A2P2NII2</accession>
<protein>
    <submittedName>
        <fullName evidence="1">Uncharacterized protein</fullName>
    </submittedName>
</protein>